<name>A0AAV7RZ04_PLEWA</name>
<feature type="region of interest" description="Disordered" evidence="1">
    <location>
        <begin position="1"/>
        <end position="20"/>
    </location>
</feature>
<sequence length="154" mass="16433">MRHVQDDDRSGSLDRSSAPGRSFILFKGSIKYSLFAPCCLGGTRSGGPTGAAAETAVASLGEAEAPMRTIGPEEEGTDELWGRTCSARPLESSEYPVAAPRTEGVRSCQDQDSEVHTVPHLLWACCRPRGATRPREEGAAEMDRLPASALACLR</sequence>
<gene>
    <name evidence="2" type="ORF">NDU88_009915</name>
</gene>
<keyword evidence="3" id="KW-1185">Reference proteome</keyword>
<evidence type="ECO:0000313" key="3">
    <source>
        <dbReference type="Proteomes" id="UP001066276"/>
    </source>
</evidence>
<accession>A0AAV7RZ04</accession>
<proteinExistence type="predicted"/>
<organism evidence="2 3">
    <name type="scientific">Pleurodeles waltl</name>
    <name type="common">Iberian ribbed newt</name>
    <dbReference type="NCBI Taxonomy" id="8319"/>
    <lineage>
        <taxon>Eukaryota</taxon>
        <taxon>Metazoa</taxon>
        <taxon>Chordata</taxon>
        <taxon>Craniata</taxon>
        <taxon>Vertebrata</taxon>
        <taxon>Euteleostomi</taxon>
        <taxon>Amphibia</taxon>
        <taxon>Batrachia</taxon>
        <taxon>Caudata</taxon>
        <taxon>Salamandroidea</taxon>
        <taxon>Salamandridae</taxon>
        <taxon>Pleurodelinae</taxon>
        <taxon>Pleurodeles</taxon>
    </lineage>
</organism>
<evidence type="ECO:0000256" key="1">
    <source>
        <dbReference type="SAM" id="MobiDB-lite"/>
    </source>
</evidence>
<protein>
    <submittedName>
        <fullName evidence="2">Uncharacterized protein</fullName>
    </submittedName>
</protein>
<feature type="compositionally biased region" description="Basic and acidic residues" evidence="1">
    <location>
        <begin position="1"/>
        <end position="12"/>
    </location>
</feature>
<reference evidence="2" key="1">
    <citation type="journal article" date="2022" name="bioRxiv">
        <title>Sequencing and chromosome-scale assembly of the giantPleurodeles waltlgenome.</title>
        <authorList>
            <person name="Brown T."/>
            <person name="Elewa A."/>
            <person name="Iarovenko S."/>
            <person name="Subramanian E."/>
            <person name="Araus A.J."/>
            <person name="Petzold A."/>
            <person name="Susuki M."/>
            <person name="Suzuki K.-i.T."/>
            <person name="Hayashi T."/>
            <person name="Toyoda A."/>
            <person name="Oliveira C."/>
            <person name="Osipova E."/>
            <person name="Leigh N.D."/>
            <person name="Simon A."/>
            <person name="Yun M.H."/>
        </authorList>
    </citation>
    <scope>NUCLEOTIDE SEQUENCE</scope>
    <source>
        <strain evidence="2">20211129_DDA</strain>
        <tissue evidence="2">Liver</tissue>
    </source>
</reference>
<dbReference type="EMBL" id="JANPWB010000009">
    <property type="protein sequence ID" value="KAJ1157200.1"/>
    <property type="molecule type" value="Genomic_DNA"/>
</dbReference>
<dbReference type="Proteomes" id="UP001066276">
    <property type="component" value="Chromosome 5"/>
</dbReference>
<evidence type="ECO:0000313" key="2">
    <source>
        <dbReference type="EMBL" id="KAJ1157200.1"/>
    </source>
</evidence>
<comment type="caution">
    <text evidence="2">The sequence shown here is derived from an EMBL/GenBank/DDBJ whole genome shotgun (WGS) entry which is preliminary data.</text>
</comment>
<dbReference type="AlphaFoldDB" id="A0AAV7RZ04"/>